<feature type="transmembrane region" description="Helical" evidence="1">
    <location>
        <begin position="12"/>
        <end position="32"/>
    </location>
</feature>
<proteinExistence type="predicted"/>
<dbReference type="RefSeq" id="WP_112748180.1">
    <property type="nucleotide sequence ID" value="NZ_QMFY01000009.1"/>
</dbReference>
<dbReference type="OrthoDB" id="1121914at2"/>
<protein>
    <submittedName>
        <fullName evidence="2">Uncharacterized protein</fullName>
    </submittedName>
</protein>
<feature type="transmembrane region" description="Helical" evidence="1">
    <location>
        <begin position="111"/>
        <end position="127"/>
    </location>
</feature>
<accession>A0A364XZC4</accession>
<gene>
    <name evidence="2" type="ORF">DQQ10_17480</name>
</gene>
<comment type="caution">
    <text evidence="2">The sequence shown here is derived from an EMBL/GenBank/DDBJ whole genome shotgun (WGS) entry which is preliminary data.</text>
</comment>
<dbReference type="Proteomes" id="UP000251889">
    <property type="component" value="Unassembled WGS sequence"/>
</dbReference>
<dbReference type="EMBL" id="QMFY01000009">
    <property type="protein sequence ID" value="RAV99833.1"/>
    <property type="molecule type" value="Genomic_DNA"/>
</dbReference>
<evidence type="ECO:0000256" key="1">
    <source>
        <dbReference type="SAM" id="Phobius"/>
    </source>
</evidence>
<keyword evidence="1" id="KW-0812">Transmembrane</keyword>
<evidence type="ECO:0000313" key="2">
    <source>
        <dbReference type="EMBL" id="RAV99833.1"/>
    </source>
</evidence>
<evidence type="ECO:0000313" key="3">
    <source>
        <dbReference type="Proteomes" id="UP000251889"/>
    </source>
</evidence>
<keyword evidence="3" id="KW-1185">Reference proteome</keyword>
<keyword evidence="1" id="KW-0472">Membrane</keyword>
<organism evidence="2 3">
    <name type="scientific">Pseudochryseolinea flava</name>
    <dbReference type="NCBI Taxonomy" id="2059302"/>
    <lineage>
        <taxon>Bacteria</taxon>
        <taxon>Pseudomonadati</taxon>
        <taxon>Bacteroidota</taxon>
        <taxon>Cytophagia</taxon>
        <taxon>Cytophagales</taxon>
        <taxon>Fulvivirgaceae</taxon>
        <taxon>Pseudochryseolinea</taxon>
    </lineage>
</organism>
<keyword evidence="1" id="KW-1133">Transmembrane helix</keyword>
<feature type="transmembrane region" description="Helical" evidence="1">
    <location>
        <begin position="44"/>
        <end position="63"/>
    </location>
</feature>
<reference evidence="2 3" key="1">
    <citation type="submission" date="2018-06" db="EMBL/GenBank/DDBJ databases">
        <title>Chryseolinea flavus sp. nov., a member of the phylum Bacteroidetes isolated from soil.</title>
        <authorList>
            <person name="Li Y."/>
            <person name="Wang J."/>
        </authorList>
    </citation>
    <scope>NUCLEOTIDE SEQUENCE [LARGE SCALE GENOMIC DNA]</scope>
    <source>
        <strain evidence="2 3">SDU1-6</strain>
    </source>
</reference>
<sequence length="157" mass="17599">MAQTSKQYIQRLQIIHAAQMVMISIFSFIAYISRPALMEGHEMFLYILAAITMAGIVGSRFVFTMLITKAQNEPTLTAKLTRYLTAYIVRLAFLEAPGFFAAVIVLITGNIYAFLATVGILMMFFLVRPTPDLIKLELQLGGDQRTRIEDPNGVVME</sequence>
<name>A0A364XZC4_9BACT</name>
<dbReference type="AlphaFoldDB" id="A0A364XZC4"/>
<feature type="transmembrane region" description="Helical" evidence="1">
    <location>
        <begin position="84"/>
        <end position="105"/>
    </location>
</feature>